<organism evidence="1 2">
    <name type="scientific">Cardiosporidium cionae</name>
    <dbReference type="NCBI Taxonomy" id="476202"/>
    <lineage>
        <taxon>Eukaryota</taxon>
        <taxon>Sar</taxon>
        <taxon>Alveolata</taxon>
        <taxon>Apicomplexa</taxon>
        <taxon>Aconoidasida</taxon>
        <taxon>Nephromycida</taxon>
        <taxon>Cardiosporidium</taxon>
    </lineage>
</organism>
<gene>
    <name evidence="1" type="ORF">IE077_002266</name>
</gene>
<protein>
    <submittedName>
        <fullName evidence="1">Uncharacterized protein</fullName>
    </submittedName>
</protein>
<keyword evidence="2" id="KW-1185">Reference proteome</keyword>
<proteinExistence type="predicted"/>
<evidence type="ECO:0000313" key="1">
    <source>
        <dbReference type="EMBL" id="KAF8821239.1"/>
    </source>
</evidence>
<sequence>MRRLSWLSPHLRGSQFKFESLSYRRFQFCISPRYEQDPVAISCQRVIIHPSNGYGRFEGMDSELINQSIRKLSTVERGNYTKKKDIPVEIEVFPFQLSKQAACDGGESGEDTQQMVHTIMDHTRESPSFYRTLRENLDVSCGKVIVNLNPSQTEQLVEWSKKTLACFAGIPARYSTLFYPSRDAVQYKHDGDPLDLYLGRFISENINENIAFICAPMLLSHLALSLFQSLSPSTLQSMPIDVFECCLRSYTLQLAMQVSALSTELLQLQFAMKAFDCLDNRLFYPDTDLLNVVSIFQKLKHVRLDSALSIYRVVLDKFLLKYYREIPVEELSKLVESLSDFSHLPFATQRDILQYMALQSLQNQSKTLLNSLIRMNILPFLTDASGSELQPVVLNLLQDSPLLHEVLPNDRIIEIMYESARMGLEGSPNDIPGLLLLLFVNIKILILRNSPLNQISPSDNPFRWVRDPLILSVVEACSTTQWIRNIRFRNINLDYRRVRSFPFPQTKDILQSRGIQSGKYKIWAYGRFYLDFLASCVSSFNRDMCEIIPLIYYGTYLHDKAGFSCRHYSSPSGIAFMWEGRIYIVFAMNLSGKHLSHDWGLSTAIPFYPPLLERLHSITQLLSKCETIEVSLHQDDVCLPLFCTLLRMLTECTQGSKSALISTQEERKIHTLMEEASGDATLTSSEGIKEGNAPLYVELPAQSLIPALSACLEQPILSSLFHTFSDSCTTSSPLPLATVLIYLRISDKIWKCLSRAEGRWVDSLQRLEASILAFSSSLLHAIGTSSVNMEASLSHLYGELSEQNQRLVETQQYESVKHCRSYSAILQHVKVAWALGWMDSSKDIHTAEKIKMALADILNHALLSQEEIWKWKNAKVLLQLAEFWNTSLYQHSTKVKLLLAEVTESMIENLDILNLQLYCKLSHSTRSLTMETMQKMQANLIATLEIRKLRHEEVIAIWHILEFLRLFRCVSPELLLHLLSFAQKALLSLENNANDPPLFRAILTILHTIVDVIDAPSLTTKLLSTDASIKDHKQLYMLQAMAKPIFIVATDILQRNPHVLKKASFLDITRLVWVFSLWDFRESHLFEYSMALLCNQLKSEPILAWPLSFLYEISLVLPPDGNERFLTVYKSKLEKDSGKRSGVLRNHKNVIEHSYYFAEEFDKARIKMWENYMRQIYPNFYLDVSVGTSRYHLYKERLSNNLSAWFLLHLPSNWSSFDHNILLKSNSIFVNELERRAHKVHILDWRHFEKMNDVKMKVFLHHQRLRN</sequence>
<name>A0ABQ7JBA5_9APIC</name>
<dbReference type="Proteomes" id="UP000823046">
    <property type="component" value="Unassembled WGS sequence"/>
</dbReference>
<comment type="caution">
    <text evidence="1">The sequence shown here is derived from an EMBL/GenBank/DDBJ whole genome shotgun (WGS) entry which is preliminary data.</text>
</comment>
<dbReference type="EMBL" id="JADAQX010000208">
    <property type="protein sequence ID" value="KAF8821239.1"/>
    <property type="molecule type" value="Genomic_DNA"/>
</dbReference>
<accession>A0ABQ7JBA5</accession>
<evidence type="ECO:0000313" key="2">
    <source>
        <dbReference type="Proteomes" id="UP000823046"/>
    </source>
</evidence>
<reference evidence="1 2" key="1">
    <citation type="journal article" date="2020" name="bioRxiv">
        <title>Metabolic contributions of an alphaproteobacterial endosymbiont in the apicomplexan Cardiosporidium cionae.</title>
        <authorList>
            <person name="Hunter E.S."/>
            <person name="Paight C.J."/>
            <person name="Lane C.E."/>
        </authorList>
    </citation>
    <scope>NUCLEOTIDE SEQUENCE [LARGE SCALE GENOMIC DNA]</scope>
    <source>
        <strain evidence="1">ESH_2018</strain>
    </source>
</reference>